<sequence>MEAWKFLDYSSFSPVFALGFTTERWGLERFPPNLVAISGYWKNIKGSNNTVESWTLPYQCSSESSPNYDYHYLYDGYYSNNQGSTNVSASANICTEPQPCPDSGCIILIEGIGKTTIGPANSGIIGLSHAISFILVIIITTTIIMGCDFSKLIPPEEPPPRPSRPAPEHLRQYLNPPQRQEQTYAGQAVTPANMAREVARCSALLRQMYALDLQIWGMEGCIPEEVPRREEMKRRANALFAEIRRMITGWRSSPDAGWSAEERQQIEEICRVVDQHDARRY</sequence>
<dbReference type="AlphaFoldDB" id="A0A9P8KY13"/>
<name>A0A9P8KY13_9PEZI</name>
<evidence type="ECO:0000256" key="1">
    <source>
        <dbReference type="SAM" id="Phobius"/>
    </source>
</evidence>
<accession>A0A9P8KY13</accession>
<dbReference type="EMBL" id="JAGHQL010000153">
    <property type="protein sequence ID" value="KAH0537283.1"/>
    <property type="molecule type" value="Genomic_DNA"/>
</dbReference>
<evidence type="ECO:0000313" key="2">
    <source>
        <dbReference type="EMBL" id="KAH0537283.1"/>
    </source>
</evidence>
<dbReference type="OrthoDB" id="5223630at2759"/>
<keyword evidence="1" id="KW-0472">Membrane</keyword>
<dbReference type="Proteomes" id="UP000698800">
    <property type="component" value="Unassembled WGS sequence"/>
</dbReference>
<feature type="transmembrane region" description="Helical" evidence="1">
    <location>
        <begin position="124"/>
        <end position="145"/>
    </location>
</feature>
<keyword evidence="1" id="KW-1133">Transmembrane helix</keyword>
<evidence type="ECO:0000313" key="3">
    <source>
        <dbReference type="Proteomes" id="UP000698800"/>
    </source>
</evidence>
<reference evidence="2" key="1">
    <citation type="submission" date="2021-03" db="EMBL/GenBank/DDBJ databases">
        <title>Comparative genomics and phylogenomic investigation of the class Geoglossomycetes provide insights into ecological specialization and systematics.</title>
        <authorList>
            <person name="Melie T."/>
            <person name="Pirro S."/>
            <person name="Miller A.N."/>
            <person name="Quandt A."/>
        </authorList>
    </citation>
    <scope>NUCLEOTIDE SEQUENCE</scope>
    <source>
        <strain evidence="2">GBOQ0MN5Z8</strain>
    </source>
</reference>
<keyword evidence="3" id="KW-1185">Reference proteome</keyword>
<gene>
    <name evidence="2" type="ORF">FGG08_005908</name>
</gene>
<keyword evidence="1" id="KW-0812">Transmembrane</keyword>
<protein>
    <submittedName>
        <fullName evidence="2">Uncharacterized protein</fullName>
    </submittedName>
</protein>
<proteinExistence type="predicted"/>
<organism evidence="2 3">
    <name type="scientific">Glutinoglossum americanum</name>
    <dbReference type="NCBI Taxonomy" id="1670608"/>
    <lineage>
        <taxon>Eukaryota</taxon>
        <taxon>Fungi</taxon>
        <taxon>Dikarya</taxon>
        <taxon>Ascomycota</taxon>
        <taxon>Pezizomycotina</taxon>
        <taxon>Geoglossomycetes</taxon>
        <taxon>Geoglossales</taxon>
        <taxon>Geoglossaceae</taxon>
        <taxon>Glutinoglossum</taxon>
    </lineage>
</organism>
<comment type="caution">
    <text evidence="2">The sequence shown here is derived from an EMBL/GenBank/DDBJ whole genome shotgun (WGS) entry which is preliminary data.</text>
</comment>